<dbReference type="PANTHER" id="PTHR23026">
    <property type="entry name" value="NADPH NITROREDUCTASE"/>
    <property type="match status" value="1"/>
</dbReference>
<dbReference type="SUPFAM" id="SSF55469">
    <property type="entry name" value="FMN-dependent nitroreductase-like"/>
    <property type="match status" value="1"/>
</dbReference>
<reference evidence="3" key="1">
    <citation type="journal article" date="2019" name="Int. J. Syst. Evol. Microbiol.">
        <title>The Global Catalogue of Microorganisms (GCM) 10K type strain sequencing project: providing services to taxonomists for standard genome sequencing and annotation.</title>
        <authorList>
            <consortium name="The Broad Institute Genomics Platform"/>
            <consortium name="The Broad Institute Genome Sequencing Center for Infectious Disease"/>
            <person name="Wu L."/>
            <person name="Ma J."/>
        </authorList>
    </citation>
    <scope>NUCLEOTIDE SEQUENCE [LARGE SCALE GENOMIC DNA]</scope>
    <source>
        <strain evidence="3">ZS-22-S1</strain>
    </source>
</reference>
<dbReference type="InterPro" id="IPR000415">
    <property type="entry name" value="Nitroreductase-like"/>
</dbReference>
<comment type="caution">
    <text evidence="2">The sequence shown here is derived from an EMBL/GenBank/DDBJ whole genome shotgun (WGS) entry which is preliminary data.</text>
</comment>
<organism evidence="2 3">
    <name type="scientific">Actinophytocola glycyrrhizae</name>
    <dbReference type="NCBI Taxonomy" id="2044873"/>
    <lineage>
        <taxon>Bacteria</taxon>
        <taxon>Bacillati</taxon>
        <taxon>Actinomycetota</taxon>
        <taxon>Actinomycetes</taxon>
        <taxon>Pseudonocardiales</taxon>
        <taxon>Pseudonocardiaceae</taxon>
    </lineage>
</organism>
<dbReference type="Proteomes" id="UP001595859">
    <property type="component" value="Unassembled WGS sequence"/>
</dbReference>
<dbReference type="InterPro" id="IPR050627">
    <property type="entry name" value="Nitroreductase/BluB"/>
</dbReference>
<keyword evidence="3" id="KW-1185">Reference proteome</keyword>
<proteinExistence type="predicted"/>
<feature type="region of interest" description="Disordered" evidence="1">
    <location>
        <begin position="263"/>
        <end position="302"/>
    </location>
</feature>
<dbReference type="PANTHER" id="PTHR23026:SF123">
    <property type="entry name" value="NAD(P)H NITROREDUCTASE RV3131-RELATED"/>
    <property type="match status" value="1"/>
</dbReference>
<evidence type="ECO:0000256" key="1">
    <source>
        <dbReference type="SAM" id="MobiDB-lite"/>
    </source>
</evidence>
<sequence length="302" mass="32090">MNTTTTIRPGHQTVLDALRLANRAPSVHNTQPWHWLVGDYSVHLMADRARHVPADDPGARDLVLSCGAALHHLRTALAASGWHAAVCLLPGADPDHLASVEVVPREPAEQDVALALAIPRRHTDHGPFTAWPVPAGHLDLLVRHVTAEGGLLVPVTDPAHRHLGTTAIASGTGWQEETGPPAVPGGDEVLVLATRDDDAVSRLRAGAAASAALLAATGLGLATCPLSRPLRLGCTRARVRDEVLHGRAHPQLFLRVGWAGTEPRAASTRRPVTETVTYLPGTGPRREAAVRRSQVPDPRSSR</sequence>
<accession>A0ABV9SAD0</accession>
<dbReference type="Gene3D" id="3.40.109.10">
    <property type="entry name" value="NADH Oxidase"/>
    <property type="match status" value="2"/>
</dbReference>
<dbReference type="RefSeq" id="WP_378059676.1">
    <property type="nucleotide sequence ID" value="NZ_JBHSIS010000020.1"/>
</dbReference>
<protein>
    <submittedName>
        <fullName evidence="2">NAD(P)H nitroreductase</fullName>
    </submittedName>
</protein>
<evidence type="ECO:0000313" key="2">
    <source>
        <dbReference type="EMBL" id="MFC4857688.1"/>
    </source>
</evidence>
<evidence type="ECO:0000313" key="3">
    <source>
        <dbReference type="Proteomes" id="UP001595859"/>
    </source>
</evidence>
<dbReference type="EMBL" id="JBHSIS010000020">
    <property type="protein sequence ID" value="MFC4857688.1"/>
    <property type="molecule type" value="Genomic_DNA"/>
</dbReference>
<name>A0ABV9SAD0_9PSEU</name>
<gene>
    <name evidence="2" type="ORF">ACFPCV_29675</name>
</gene>